<dbReference type="EMBL" id="JAURUR010000009">
    <property type="protein sequence ID" value="MDP9765152.1"/>
    <property type="molecule type" value="Genomic_DNA"/>
</dbReference>
<dbReference type="PANTHER" id="PTHR30126:SF39">
    <property type="entry name" value="HTH-TYPE TRANSCRIPTIONAL REGULATOR CYSL"/>
    <property type="match status" value="1"/>
</dbReference>
<dbReference type="PANTHER" id="PTHR30126">
    <property type="entry name" value="HTH-TYPE TRANSCRIPTIONAL REGULATOR"/>
    <property type="match status" value="1"/>
</dbReference>
<dbReference type="Pfam" id="PF00126">
    <property type="entry name" value="HTH_1"/>
    <property type="match status" value="1"/>
</dbReference>
<dbReference type="PROSITE" id="PS50931">
    <property type="entry name" value="HTH_LYSR"/>
    <property type="match status" value="1"/>
</dbReference>
<dbReference type="CDD" id="cd05466">
    <property type="entry name" value="PBP2_LTTR_substrate"/>
    <property type="match status" value="1"/>
</dbReference>
<dbReference type="Gene3D" id="1.10.10.10">
    <property type="entry name" value="Winged helix-like DNA-binding domain superfamily/Winged helix DNA-binding domain"/>
    <property type="match status" value="1"/>
</dbReference>
<organism evidence="6 7">
    <name type="scientific">Deinococcus enclensis</name>
    <dbReference type="NCBI Taxonomy" id="1049582"/>
    <lineage>
        <taxon>Bacteria</taxon>
        <taxon>Thermotogati</taxon>
        <taxon>Deinococcota</taxon>
        <taxon>Deinococci</taxon>
        <taxon>Deinococcales</taxon>
        <taxon>Deinococcaceae</taxon>
        <taxon>Deinococcus</taxon>
    </lineage>
</organism>
<protein>
    <submittedName>
        <fullName evidence="6">DNA-binding transcriptional LysR family regulator</fullName>
    </submittedName>
</protein>
<evidence type="ECO:0000256" key="2">
    <source>
        <dbReference type="ARBA" id="ARBA00023015"/>
    </source>
</evidence>
<gene>
    <name evidence="6" type="ORF">QO006_002600</name>
</gene>
<keyword evidence="2" id="KW-0805">Transcription regulation</keyword>
<proteinExistence type="inferred from homology"/>
<evidence type="ECO:0000256" key="3">
    <source>
        <dbReference type="ARBA" id="ARBA00023125"/>
    </source>
</evidence>
<dbReference type="InterPro" id="IPR005119">
    <property type="entry name" value="LysR_subst-bd"/>
</dbReference>
<dbReference type="Pfam" id="PF03466">
    <property type="entry name" value="LysR_substrate"/>
    <property type="match status" value="1"/>
</dbReference>
<dbReference type="SUPFAM" id="SSF46785">
    <property type="entry name" value="Winged helix' DNA-binding domain"/>
    <property type="match status" value="1"/>
</dbReference>
<dbReference type="GO" id="GO:0003677">
    <property type="term" value="F:DNA binding"/>
    <property type="evidence" value="ECO:0007669"/>
    <property type="project" value="UniProtKB-KW"/>
</dbReference>
<dbReference type="InterPro" id="IPR000847">
    <property type="entry name" value="LysR_HTH_N"/>
</dbReference>
<keyword evidence="7" id="KW-1185">Reference proteome</keyword>
<evidence type="ECO:0000313" key="7">
    <source>
        <dbReference type="Proteomes" id="UP001232163"/>
    </source>
</evidence>
<comment type="caution">
    <text evidence="6">The sequence shown here is derived from an EMBL/GenBank/DDBJ whole genome shotgun (WGS) entry which is preliminary data.</text>
</comment>
<dbReference type="Gene3D" id="3.40.190.10">
    <property type="entry name" value="Periplasmic binding protein-like II"/>
    <property type="match status" value="2"/>
</dbReference>
<dbReference type="PRINTS" id="PR00039">
    <property type="entry name" value="HTHLYSR"/>
</dbReference>
<accession>A0ABT9MF07</accession>
<dbReference type="RefSeq" id="WP_307466754.1">
    <property type="nucleotide sequence ID" value="NZ_JAURUR010000009.1"/>
</dbReference>
<reference evidence="6 7" key="1">
    <citation type="submission" date="2023-07" db="EMBL/GenBank/DDBJ databases">
        <title>Genomic Encyclopedia of Type Strains, Phase IV (KMG-IV): sequencing the most valuable type-strain genomes for metagenomic binning, comparative biology and taxonomic classification.</title>
        <authorList>
            <person name="Goeker M."/>
        </authorList>
    </citation>
    <scope>NUCLEOTIDE SEQUENCE [LARGE SCALE GENOMIC DNA]</scope>
    <source>
        <strain evidence="6 7">NIO-1023</strain>
    </source>
</reference>
<dbReference type="SUPFAM" id="SSF53850">
    <property type="entry name" value="Periplasmic binding protein-like II"/>
    <property type="match status" value="1"/>
</dbReference>
<evidence type="ECO:0000256" key="4">
    <source>
        <dbReference type="ARBA" id="ARBA00023163"/>
    </source>
</evidence>
<feature type="domain" description="HTH lysR-type" evidence="5">
    <location>
        <begin position="1"/>
        <end position="61"/>
    </location>
</feature>
<comment type="similarity">
    <text evidence="1">Belongs to the LysR transcriptional regulatory family.</text>
</comment>
<evidence type="ECO:0000256" key="1">
    <source>
        <dbReference type="ARBA" id="ARBA00009437"/>
    </source>
</evidence>
<dbReference type="InterPro" id="IPR036390">
    <property type="entry name" value="WH_DNA-bd_sf"/>
</dbReference>
<evidence type="ECO:0000259" key="5">
    <source>
        <dbReference type="PROSITE" id="PS50931"/>
    </source>
</evidence>
<sequence>MAESTLIQWRVFVQVARKGSLSAAAVELDRTQSAVSHALSELERELGVSLFTRHGRGVRLTAAGGSLLPEAERLLAQWSALHEVARSVSVVAGVVRVAAFPSLARHLLPDALERLRRQHPALSVDVDDVHFDRASVIEAVRAGRADLGLTQLLPGTGLTTHALGEDPYELVAPAAWPPDTVWTRPYIHLGDRQDMRVPHALARHGVQVQPSLSLSSEVAITALVERGLGFALLPRLTMPPLPAGVARHPLPFPVTRSYGTVTRPGPLSAAVLTVVRVLTGD</sequence>
<evidence type="ECO:0000313" key="6">
    <source>
        <dbReference type="EMBL" id="MDP9765152.1"/>
    </source>
</evidence>
<keyword evidence="4" id="KW-0804">Transcription</keyword>
<keyword evidence="3 6" id="KW-0238">DNA-binding</keyword>
<name>A0ABT9MF07_9DEIO</name>
<dbReference type="InterPro" id="IPR036388">
    <property type="entry name" value="WH-like_DNA-bd_sf"/>
</dbReference>
<dbReference type="Proteomes" id="UP001232163">
    <property type="component" value="Unassembled WGS sequence"/>
</dbReference>